<evidence type="ECO:0000313" key="8">
    <source>
        <dbReference type="Proteomes" id="UP000077051"/>
    </source>
</evidence>
<feature type="domain" description="Sugar phosphate transporter" evidence="6">
    <location>
        <begin position="39"/>
        <end position="327"/>
    </location>
</feature>
<accession>A0A168JE67</accession>
<name>A0A168JE67_MUCCL</name>
<feature type="transmembrane region" description="Helical" evidence="5">
    <location>
        <begin position="132"/>
        <end position="154"/>
    </location>
</feature>
<proteinExistence type="predicted"/>
<feature type="transmembrane region" description="Helical" evidence="5">
    <location>
        <begin position="33"/>
        <end position="50"/>
    </location>
</feature>
<dbReference type="Pfam" id="PF03151">
    <property type="entry name" value="TPT"/>
    <property type="match status" value="1"/>
</dbReference>
<dbReference type="InterPro" id="IPR050186">
    <property type="entry name" value="TPT_transporter"/>
</dbReference>
<dbReference type="GO" id="GO:0016020">
    <property type="term" value="C:membrane"/>
    <property type="evidence" value="ECO:0007669"/>
    <property type="project" value="UniProtKB-SubCell"/>
</dbReference>
<protein>
    <recommendedName>
        <fullName evidence="6">Sugar phosphate transporter domain-containing protein</fullName>
    </recommendedName>
</protein>
<dbReference type="AlphaFoldDB" id="A0A168JE67"/>
<feature type="transmembrane region" description="Helical" evidence="5">
    <location>
        <begin position="284"/>
        <end position="305"/>
    </location>
</feature>
<evidence type="ECO:0000256" key="5">
    <source>
        <dbReference type="SAM" id="Phobius"/>
    </source>
</evidence>
<comment type="subcellular location">
    <subcellularLocation>
        <location evidence="1">Membrane</location>
        <topology evidence="1">Multi-pass membrane protein</topology>
    </subcellularLocation>
</comment>
<dbReference type="Proteomes" id="UP000077051">
    <property type="component" value="Unassembled WGS sequence"/>
</dbReference>
<comment type="caution">
    <text evidence="7">The sequence shown here is derived from an EMBL/GenBank/DDBJ whole genome shotgun (WGS) entry which is preliminary data.</text>
</comment>
<feature type="transmembrane region" description="Helical" evidence="5">
    <location>
        <begin position="62"/>
        <end position="85"/>
    </location>
</feature>
<gene>
    <name evidence="7" type="ORF">MUCCIDRAFT_156709</name>
</gene>
<evidence type="ECO:0000259" key="6">
    <source>
        <dbReference type="Pfam" id="PF03151"/>
    </source>
</evidence>
<dbReference type="PANTHER" id="PTHR11132">
    <property type="entry name" value="SOLUTE CARRIER FAMILY 35"/>
    <property type="match status" value="1"/>
</dbReference>
<keyword evidence="2 5" id="KW-0812">Transmembrane</keyword>
<feature type="transmembrane region" description="Helical" evidence="5">
    <location>
        <begin position="311"/>
        <end position="330"/>
    </location>
</feature>
<evidence type="ECO:0000256" key="2">
    <source>
        <dbReference type="ARBA" id="ARBA00022692"/>
    </source>
</evidence>
<sequence>MSNRMGSLPLPAGSLSGKSAGGTRLFMNSNGSLFSSVSLYITVSILATFINKLLFTYSEYKFPYPCFTVLFQLVITLVFMVVWSLVRPFRHSIFRIPTVSWDSSVAIRVAPLTIVYICVIIFNPLFLQHVEITTYHFAHSLTIAFSILFSYLMLRIEQHQRIVSACVIIMFGTSIGAMGNLNFSLVGAFYSVSWPAIVALYSIYVKKTLSALRNDFWALVQYNTIMSIAIMVPLVMLSGELSEIFSTVWFWDEFGFWLQMLITAMTGFSVNIVMLLLLTQTSPLTLSVASVCKTSIQALVVAVVFGNRMTLLNLSGMLITLIGSAYYAYIRSIESRL</sequence>
<feature type="transmembrane region" description="Helical" evidence="5">
    <location>
        <begin position="216"/>
        <end position="236"/>
    </location>
</feature>
<evidence type="ECO:0000256" key="4">
    <source>
        <dbReference type="ARBA" id="ARBA00023136"/>
    </source>
</evidence>
<keyword evidence="3 5" id="KW-1133">Transmembrane helix</keyword>
<feature type="transmembrane region" description="Helical" evidence="5">
    <location>
        <begin position="161"/>
        <end position="179"/>
    </location>
</feature>
<keyword evidence="4 5" id="KW-0472">Membrane</keyword>
<organism evidence="7 8">
    <name type="scientific">Mucor lusitanicus CBS 277.49</name>
    <dbReference type="NCBI Taxonomy" id="747725"/>
    <lineage>
        <taxon>Eukaryota</taxon>
        <taxon>Fungi</taxon>
        <taxon>Fungi incertae sedis</taxon>
        <taxon>Mucoromycota</taxon>
        <taxon>Mucoromycotina</taxon>
        <taxon>Mucoromycetes</taxon>
        <taxon>Mucorales</taxon>
        <taxon>Mucorineae</taxon>
        <taxon>Mucoraceae</taxon>
        <taxon>Mucor</taxon>
    </lineage>
</organism>
<feature type="transmembrane region" description="Helical" evidence="5">
    <location>
        <begin position="105"/>
        <end position="126"/>
    </location>
</feature>
<feature type="transmembrane region" description="Helical" evidence="5">
    <location>
        <begin position="256"/>
        <end position="277"/>
    </location>
</feature>
<evidence type="ECO:0000313" key="7">
    <source>
        <dbReference type="EMBL" id="OAD01074.1"/>
    </source>
</evidence>
<evidence type="ECO:0000256" key="3">
    <source>
        <dbReference type="ARBA" id="ARBA00022989"/>
    </source>
</evidence>
<evidence type="ECO:0000256" key="1">
    <source>
        <dbReference type="ARBA" id="ARBA00004141"/>
    </source>
</evidence>
<dbReference type="VEuPathDB" id="FungiDB:MUCCIDRAFT_156709"/>
<reference evidence="7 8" key="1">
    <citation type="submission" date="2015-06" db="EMBL/GenBank/DDBJ databases">
        <title>Expansion of signal transduction pathways in fungi by whole-genome duplication.</title>
        <authorList>
            <consortium name="DOE Joint Genome Institute"/>
            <person name="Corrochano L.M."/>
            <person name="Kuo A."/>
            <person name="Marcet-Houben M."/>
            <person name="Polaino S."/>
            <person name="Salamov A."/>
            <person name="Villalobos J.M."/>
            <person name="Alvarez M.I."/>
            <person name="Avalos J."/>
            <person name="Benito E.P."/>
            <person name="Benoit I."/>
            <person name="Burger G."/>
            <person name="Camino L.P."/>
            <person name="Canovas D."/>
            <person name="Cerda-Olmedo E."/>
            <person name="Cheng J.-F."/>
            <person name="Dominguez A."/>
            <person name="Elias M."/>
            <person name="Eslava A.P."/>
            <person name="Glaser F."/>
            <person name="Grimwood J."/>
            <person name="Gutierrez G."/>
            <person name="Heitman J."/>
            <person name="Henrissat B."/>
            <person name="Iturriaga E.A."/>
            <person name="Lang B.F."/>
            <person name="Lavin J.L."/>
            <person name="Lee S."/>
            <person name="Li W."/>
            <person name="Lindquist E."/>
            <person name="Lopez-Garcia S."/>
            <person name="Luque E.M."/>
            <person name="Marcos A.T."/>
            <person name="Martin J."/>
            <person name="Mccluskey K."/>
            <person name="Medina H.R."/>
            <person name="Miralles-Duran A."/>
            <person name="Miyazaki A."/>
            <person name="Munoz-Torres E."/>
            <person name="Oguiza J.A."/>
            <person name="Ohm R."/>
            <person name="Olmedo M."/>
            <person name="Orejas M."/>
            <person name="Ortiz-Castellanos L."/>
            <person name="Pisabarro A.G."/>
            <person name="Rodriguez-Romero J."/>
            <person name="Ruiz-Herrera J."/>
            <person name="Ruiz-Vazquez R."/>
            <person name="Sanz C."/>
            <person name="Schackwitz W."/>
            <person name="Schmutz J."/>
            <person name="Shahriari M."/>
            <person name="Shelest E."/>
            <person name="Silva-Franco F."/>
            <person name="Soanes D."/>
            <person name="Syed K."/>
            <person name="Tagua V.G."/>
            <person name="Talbot N.J."/>
            <person name="Thon M."/>
            <person name="De Vries R.P."/>
            <person name="Wiebenga A."/>
            <person name="Yadav J.S."/>
            <person name="Braun E.L."/>
            <person name="Baker S."/>
            <person name="Garre V."/>
            <person name="Horwitz B."/>
            <person name="Torres-Martinez S."/>
            <person name="Idnurm A."/>
            <person name="Herrera-Estrella A."/>
            <person name="Gabaldon T."/>
            <person name="Grigoriev I.V."/>
        </authorList>
    </citation>
    <scope>NUCLEOTIDE SEQUENCE [LARGE SCALE GENOMIC DNA]</scope>
    <source>
        <strain evidence="7 8">CBS 277.49</strain>
    </source>
</reference>
<keyword evidence="8" id="KW-1185">Reference proteome</keyword>
<dbReference type="InterPro" id="IPR004853">
    <property type="entry name" value="Sugar_P_trans_dom"/>
</dbReference>
<feature type="transmembrane region" description="Helical" evidence="5">
    <location>
        <begin position="185"/>
        <end position="204"/>
    </location>
</feature>
<dbReference type="EMBL" id="AMYB01000006">
    <property type="protein sequence ID" value="OAD01074.1"/>
    <property type="molecule type" value="Genomic_DNA"/>
</dbReference>
<dbReference type="OrthoDB" id="5547497at2759"/>